<dbReference type="EMBL" id="JAOCZP010000005">
    <property type="protein sequence ID" value="MCT7376946.1"/>
    <property type="molecule type" value="Genomic_DNA"/>
</dbReference>
<feature type="transmembrane region" description="Helical" evidence="6">
    <location>
        <begin position="86"/>
        <end position="107"/>
    </location>
</feature>
<evidence type="ECO:0000256" key="6">
    <source>
        <dbReference type="SAM" id="Phobius"/>
    </source>
</evidence>
<evidence type="ECO:0000313" key="9">
    <source>
        <dbReference type="Proteomes" id="UP001320831"/>
    </source>
</evidence>
<comment type="similarity">
    <text evidence="2">Belongs to the GtrA family.</text>
</comment>
<comment type="caution">
    <text evidence="8">The sequence shown here is derived from an EMBL/GenBank/DDBJ whole genome shotgun (WGS) entry which is preliminary data.</text>
</comment>
<organism evidence="8 9">
    <name type="scientific">Chelativorans salis</name>
    <dbReference type="NCBI Taxonomy" id="2978478"/>
    <lineage>
        <taxon>Bacteria</taxon>
        <taxon>Pseudomonadati</taxon>
        <taxon>Pseudomonadota</taxon>
        <taxon>Alphaproteobacteria</taxon>
        <taxon>Hyphomicrobiales</taxon>
        <taxon>Phyllobacteriaceae</taxon>
        <taxon>Chelativorans</taxon>
    </lineage>
</organism>
<feature type="transmembrane region" description="Helical" evidence="6">
    <location>
        <begin position="49"/>
        <end position="66"/>
    </location>
</feature>
<evidence type="ECO:0000259" key="7">
    <source>
        <dbReference type="Pfam" id="PF04138"/>
    </source>
</evidence>
<dbReference type="InterPro" id="IPR007267">
    <property type="entry name" value="GtrA_DPMS_TM"/>
</dbReference>
<keyword evidence="9" id="KW-1185">Reference proteome</keyword>
<name>A0ABT2LQW7_9HYPH</name>
<keyword evidence="5 6" id="KW-0472">Membrane</keyword>
<dbReference type="PANTHER" id="PTHR38459:SF1">
    <property type="entry name" value="PROPHAGE BACTOPRENOL-LINKED GLUCOSE TRANSLOCASE HOMOLOG"/>
    <property type="match status" value="1"/>
</dbReference>
<evidence type="ECO:0000256" key="3">
    <source>
        <dbReference type="ARBA" id="ARBA00022692"/>
    </source>
</evidence>
<comment type="subcellular location">
    <subcellularLocation>
        <location evidence="1">Membrane</location>
        <topology evidence="1">Multi-pass membrane protein</topology>
    </subcellularLocation>
</comment>
<evidence type="ECO:0000256" key="2">
    <source>
        <dbReference type="ARBA" id="ARBA00009399"/>
    </source>
</evidence>
<dbReference type="InterPro" id="IPR051401">
    <property type="entry name" value="GtrA_CellWall_Glycosyl"/>
</dbReference>
<sequence>MPRPYSAVWIESLERSIVTAARFTVVGAITTTLDVVLFTSLVLMSFAPALANVFSYSAGILASYHLNRSWTFRADRSSAQAIKFCVSNLAGLLLSTILITFLATLIPAPAAKIVSVPMVFVWNYVVARLWVFQSE</sequence>
<evidence type="ECO:0000256" key="1">
    <source>
        <dbReference type="ARBA" id="ARBA00004141"/>
    </source>
</evidence>
<evidence type="ECO:0000256" key="4">
    <source>
        <dbReference type="ARBA" id="ARBA00022989"/>
    </source>
</evidence>
<reference evidence="8 9" key="1">
    <citation type="submission" date="2022-09" db="EMBL/GenBank/DDBJ databases">
        <title>Chelativorans salina sp. nov., a novel slightly halophilic bacterium isolated from a saline lake sediment enrichment.</title>
        <authorList>
            <person name="Gao L."/>
            <person name="Fang B.-Z."/>
            <person name="Li W.-J."/>
        </authorList>
    </citation>
    <scope>NUCLEOTIDE SEQUENCE [LARGE SCALE GENOMIC DNA]</scope>
    <source>
        <strain evidence="8 9">EGI FJ00035</strain>
    </source>
</reference>
<feature type="transmembrane region" description="Helical" evidence="6">
    <location>
        <begin position="113"/>
        <end position="131"/>
    </location>
</feature>
<dbReference type="Proteomes" id="UP001320831">
    <property type="component" value="Unassembled WGS sequence"/>
</dbReference>
<dbReference type="PANTHER" id="PTHR38459">
    <property type="entry name" value="PROPHAGE BACTOPRENOL-LINKED GLUCOSE TRANSLOCASE HOMOLOG"/>
    <property type="match status" value="1"/>
</dbReference>
<accession>A0ABT2LQW7</accession>
<keyword evidence="3 6" id="KW-0812">Transmembrane</keyword>
<dbReference type="RefSeq" id="WP_260905198.1">
    <property type="nucleotide sequence ID" value="NZ_JAOCZP010000005.1"/>
</dbReference>
<dbReference type="Pfam" id="PF04138">
    <property type="entry name" value="GtrA_DPMS_TM"/>
    <property type="match status" value="1"/>
</dbReference>
<evidence type="ECO:0000313" key="8">
    <source>
        <dbReference type="EMBL" id="MCT7376946.1"/>
    </source>
</evidence>
<proteinExistence type="inferred from homology"/>
<keyword evidence="4 6" id="KW-1133">Transmembrane helix</keyword>
<feature type="domain" description="GtrA/DPMS transmembrane" evidence="7">
    <location>
        <begin position="22"/>
        <end position="132"/>
    </location>
</feature>
<evidence type="ECO:0000256" key="5">
    <source>
        <dbReference type="ARBA" id="ARBA00023136"/>
    </source>
</evidence>
<protein>
    <submittedName>
        <fullName evidence="8">GtrA family protein</fullName>
    </submittedName>
</protein>
<gene>
    <name evidence="8" type="ORF">N5A92_18120</name>
</gene>